<dbReference type="Proteomes" id="UP000531561">
    <property type="component" value="Unassembled WGS sequence"/>
</dbReference>
<keyword evidence="3" id="KW-1185">Reference proteome</keyword>
<accession>A0A8H6EG02</accession>
<proteinExistence type="predicted"/>
<protein>
    <submittedName>
        <fullName evidence="2">Uncharacterized protein</fullName>
    </submittedName>
</protein>
<evidence type="ECO:0000313" key="2">
    <source>
        <dbReference type="EMBL" id="KAF5870887.1"/>
    </source>
</evidence>
<sequence length="79" mass="8886">MTIPIHHSRTILPYCTCSQCWSAPEKKDLWISCNYGRTIWFSRATPMLTCSSLIFEIACLCTLAFGFAWILGPIAVLKG</sequence>
<keyword evidence="1" id="KW-0472">Membrane</keyword>
<dbReference type="GeneID" id="59263476"/>
<feature type="transmembrane region" description="Helical" evidence="1">
    <location>
        <begin position="53"/>
        <end position="76"/>
    </location>
</feature>
<comment type="caution">
    <text evidence="2">The sequence shown here is derived from an EMBL/GenBank/DDBJ whole genome shotgun (WGS) entry which is preliminary data.</text>
</comment>
<dbReference type="AlphaFoldDB" id="A0A8H6EG02"/>
<name>A0A8H6EG02_9HELO</name>
<evidence type="ECO:0000313" key="3">
    <source>
        <dbReference type="Proteomes" id="UP000531561"/>
    </source>
</evidence>
<dbReference type="RefSeq" id="XP_037189834.1">
    <property type="nucleotide sequence ID" value="XM_037339784.1"/>
</dbReference>
<dbReference type="EMBL" id="JABFCT010000013">
    <property type="protein sequence ID" value="KAF5870887.1"/>
    <property type="molecule type" value="Genomic_DNA"/>
</dbReference>
<reference evidence="2 3" key="1">
    <citation type="journal article" date="2020" name="Phytopathology">
        <title>A high-quality genome resource of Botrytis fragariae, a new and rapidly spreading fungal pathogen causing strawberry gray mold in the U.S.A.</title>
        <authorList>
            <person name="Wu Y."/>
            <person name="Saski C.A."/>
            <person name="Schnabel G."/>
            <person name="Xiao S."/>
            <person name="Hu M."/>
        </authorList>
    </citation>
    <scope>NUCLEOTIDE SEQUENCE [LARGE SCALE GENOMIC DNA]</scope>
    <source>
        <strain evidence="2 3">BVB16</strain>
    </source>
</reference>
<keyword evidence="1" id="KW-1133">Transmembrane helix</keyword>
<gene>
    <name evidence="2" type="ORF">Bfra_009442</name>
</gene>
<organism evidence="2 3">
    <name type="scientific">Botrytis fragariae</name>
    <dbReference type="NCBI Taxonomy" id="1964551"/>
    <lineage>
        <taxon>Eukaryota</taxon>
        <taxon>Fungi</taxon>
        <taxon>Dikarya</taxon>
        <taxon>Ascomycota</taxon>
        <taxon>Pezizomycotina</taxon>
        <taxon>Leotiomycetes</taxon>
        <taxon>Helotiales</taxon>
        <taxon>Sclerotiniaceae</taxon>
        <taxon>Botrytis</taxon>
    </lineage>
</organism>
<evidence type="ECO:0000256" key="1">
    <source>
        <dbReference type="SAM" id="Phobius"/>
    </source>
</evidence>
<keyword evidence="1" id="KW-0812">Transmembrane</keyword>